<dbReference type="NCBIfam" id="TIGR00974">
    <property type="entry name" value="3a0107s02c"/>
    <property type="match status" value="1"/>
</dbReference>
<feature type="domain" description="ABC transmembrane type-1" evidence="10">
    <location>
        <begin position="70"/>
        <end position="278"/>
    </location>
</feature>
<keyword evidence="8 9" id="KW-0472">Membrane</keyword>
<dbReference type="EMBL" id="OJIN01000077">
    <property type="protein sequence ID" value="SPD73098.1"/>
    <property type="molecule type" value="Genomic_DNA"/>
</dbReference>
<feature type="transmembrane region" description="Helical" evidence="9">
    <location>
        <begin position="65"/>
        <end position="95"/>
    </location>
</feature>
<evidence type="ECO:0000256" key="8">
    <source>
        <dbReference type="ARBA" id="ARBA00023136"/>
    </source>
</evidence>
<dbReference type="InterPro" id="IPR001958">
    <property type="entry name" value="Tet-R_TetA/multi-R_MdtG-like"/>
</dbReference>
<dbReference type="GO" id="GO:0035435">
    <property type="term" value="P:phosphate ion transmembrane transport"/>
    <property type="evidence" value="ECO:0007669"/>
    <property type="project" value="InterPro"/>
</dbReference>
<organism evidence="11">
    <name type="scientific">uncultured Desulfobacterium sp</name>
    <dbReference type="NCBI Taxonomy" id="201089"/>
    <lineage>
        <taxon>Bacteria</taxon>
        <taxon>Pseudomonadati</taxon>
        <taxon>Thermodesulfobacteriota</taxon>
        <taxon>Desulfobacteria</taxon>
        <taxon>Desulfobacterales</taxon>
        <taxon>Desulfobacteriaceae</taxon>
        <taxon>Desulfobacterium</taxon>
        <taxon>environmental samples</taxon>
    </lineage>
</organism>
<dbReference type="AlphaFoldDB" id="A0A445MUG5"/>
<dbReference type="PANTHER" id="PTHR43470">
    <property type="entry name" value="PHOSPHATE TRANSPORT SYSTEM PERMEASE PROTEIN PSTA-RELATED"/>
    <property type="match status" value="1"/>
</dbReference>
<evidence type="ECO:0000313" key="11">
    <source>
        <dbReference type="EMBL" id="SPD73098.1"/>
    </source>
</evidence>
<evidence type="ECO:0000256" key="2">
    <source>
        <dbReference type="ARBA" id="ARBA00007069"/>
    </source>
</evidence>
<feature type="transmembrane region" description="Helical" evidence="9">
    <location>
        <begin position="115"/>
        <end position="135"/>
    </location>
</feature>
<feature type="transmembrane region" description="Helical" evidence="9">
    <location>
        <begin position="185"/>
        <end position="207"/>
    </location>
</feature>
<evidence type="ECO:0000256" key="7">
    <source>
        <dbReference type="ARBA" id="ARBA00022989"/>
    </source>
</evidence>
<keyword evidence="5 9" id="KW-1003">Cell membrane</keyword>
<comment type="subcellular location">
    <subcellularLocation>
        <location evidence="1 9">Cell membrane</location>
        <topology evidence="1 9">Multi-pass membrane protein</topology>
    </subcellularLocation>
</comment>
<keyword evidence="6 9" id="KW-0812">Transmembrane</keyword>
<dbReference type="InterPro" id="IPR035906">
    <property type="entry name" value="MetI-like_sf"/>
</dbReference>
<dbReference type="CDD" id="cd06261">
    <property type="entry name" value="TM_PBP2"/>
    <property type="match status" value="1"/>
</dbReference>
<dbReference type="GO" id="GO:0005886">
    <property type="term" value="C:plasma membrane"/>
    <property type="evidence" value="ECO:0007669"/>
    <property type="project" value="UniProtKB-SubCell"/>
</dbReference>
<evidence type="ECO:0000256" key="1">
    <source>
        <dbReference type="ARBA" id="ARBA00004651"/>
    </source>
</evidence>
<protein>
    <recommendedName>
        <fullName evidence="3 9">Phosphate transport system permease protein PstA</fullName>
    </recommendedName>
</protein>
<dbReference type="PRINTS" id="PR01035">
    <property type="entry name" value="TCRTETA"/>
</dbReference>
<dbReference type="Pfam" id="PF00528">
    <property type="entry name" value="BPD_transp_1"/>
    <property type="match status" value="1"/>
</dbReference>
<reference evidence="11" key="1">
    <citation type="submission" date="2018-01" db="EMBL/GenBank/DDBJ databases">
        <authorList>
            <person name="Regsiter A."/>
            <person name="William W."/>
        </authorList>
    </citation>
    <scope>NUCLEOTIDE SEQUENCE</scope>
    <source>
        <strain evidence="11">TRIP AH-1</strain>
    </source>
</reference>
<dbReference type="PROSITE" id="PS50928">
    <property type="entry name" value="ABC_TM1"/>
    <property type="match status" value="1"/>
</dbReference>
<evidence type="ECO:0000256" key="6">
    <source>
        <dbReference type="ARBA" id="ARBA00022692"/>
    </source>
</evidence>
<proteinExistence type="inferred from homology"/>
<dbReference type="SUPFAM" id="SSF161098">
    <property type="entry name" value="MetI-like"/>
    <property type="match status" value="1"/>
</dbReference>
<sequence>MNRLESIKGHRRLIENIMFLFFRAAAIINGIALLVVLYFIASRGWRAINWTFLTAPPIDSMTKGGIFPCIAGTIFLSIGAMLVAFPIGVASAIYLSEYARPGRMLRIIRLGINNLAGVPSVVFGLFGLAFFVIYLNMGVSIIAGSLTLGALTLPVIIGASEEALRAVPNTYREASLGLGATKWQTIYRVVLPSALPGILTGAILGLSRAAGETAPIMFTAAVFFSPSFPSSIFDKVMALPYHIYVLATAGTDIEATRHLQYGTAVVLILIVMGLNLVAIIYRAHLQKRR</sequence>
<accession>A0A445MUG5</accession>
<name>A0A445MUG5_9BACT</name>
<evidence type="ECO:0000256" key="4">
    <source>
        <dbReference type="ARBA" id="ARBA00022448"/>
    </source>
</evidence>
<keyword evidence="7 9" id="KW-1133">Transmembrane helix</keyword>
<feature type="transmembrane region" description="Helical" evidence="9">
    <location>
        <begin position="20"/>
        <end position="45"/>
    </location>
</feature>
<keyword evidence="4" id="KW-0813">Transport</keyword>
<evidence type="ECO:0000256" key="9">
    <source>
        <dbReference type="RuleBase" id="RU363043"/>
    </source>
</evidence>
<dbReference type="InterPro" id="IPR000515">
    <property type="entry name" value="MetI-like"/>
</dbReference>
<gene>
    <name evidence="11" type="primary">pstA</name>
    <name evidence="11" type="ORF">PITCH_A1680015</name>
</gene>
<dbReference type="PANTHER" id="PTHR43470:SF3">
    <property type="entry name" value="PHOSPHATE TRANSPORT SYSTEM PERMEASE PROTEIN PSTA-RELATED"/>
    <property type="match status" value="1"/>
</dbReference>
<dbReference type="Gene3D" id="1.10.3720.10">
    <property type="entry name" value="MetI-like"/>
    <property type="match status" value="1"/>
</dbReference>
<comment type="similarity">
    <text evidence="2 9">Belongs to the binding-protein-dependent transport system permease family. CysTW subfamily.</text>
</comment>
<dbReference type="InterPro" id="IPR005672">
    <property type="entry name" value="Phosphate_PstA"/>
</dbReference>
<evidence type="ECO:0000259" key="10">
    <source>
        <dbReference type="PROSITE" id="PS50928"/>
    </source>
</evidence>
<evidence type="ECO:0000256" key="3">
    <source>
        <dbReference type="ARBA" id="ARBA00016864"/>
    </source>
</evidence>
<evidence type="ECO:0000256" key="5">
    <source>
        <dbReference type="ARBA" id="ARBA00022475"/>
    </source>
</evidence>
<feature type="transmembrane region" description="Helical" evidence="9">
    <location>
        <begin position="261"/>
        <end position="281"/>
    </location>
</feature>
<dbReference type="GO" id="GO:0005315">
    <property type="term" value="F:phosphate transmembrane transporter activity"/>
    <property type="evidence" value="ECO:0007669"/>
    <property type="project" value="InterPro"/>
</dbReference>
<feature type="transmembrane region" description="Helical" evidence="9">
    <location>
        <begin position="141"/>
        <end position="164"/>
    </location>
</feature>